<evidence type="ECO:0000256" key="3">
    <source>
        <dbReference type="ARBA" id="ARBA00012438"/>
    </source>
</evidence>
<dbReference type="AlphaFoldDB" id="A1K1G6"/>
<evidence type="ECO:0000256" key="12">
    <source>
        <dbReference type="ARBA" id="ARBA00022989"/>
    </source>
</evidence>
<dbReference type="SMART" id="SM00387">
    <property type="entry name" value="HATPase_c"/>
    <property type="match status" value="1"/>
</dbReference>
<evidence type="ECO:0000256" key="11">
    <source>
        <dbReference type="ARBA" id="ARBA00022840"/>
    </source>
</evidence>
<dbReference type="eggNOG" id="COG0642">
    <property type="taxonomic scope" value="Bacteria"/>
</dbReference>
<feature type="domain" description="HAMP" evidence="17">
    <location>
        <begin position="177"/>
        <end position="229"/>
    </location>
</feature>
<dbReference type="Proteomes" id="UP000002588">
    <property type="component" value="Chromosome"/>
</dbReference>
<evidence type="ECO:0000259" key="17">
    <source>
        <dbReference type="PROSITE" id="PS50885"/>
    </source>
</evidence>
<dbReference type="InterPro" id="IPR003594">
    <property type="entry name" value="HATPase_dom"/>
</dbReference>
<dbReference type="PANTHER" id="PTHR44936:SF5">
    <property type="entry name" value="SENSOR HISTIDINE KINASE ENVZ"/>
    <property type="match status" value="1"/>
</dbReference>
<dbReference type="InterPro" id="IPR005467">
    <property type="entry name" value="His_kinase_dom"/>
</dbReference>
<dbReference type="InterPro" id="IPR036890">
    <property type="entry name" value="HATPase_C_sf"/>
</dbReference>
<comment type="subcellular location">
    <subcellularLocation>
        <location evidence="2">Cell inner membrane</location>
        <topology evidence="2">Multi-pass membrane protein</topology>
    </subcellularLocation>
</comment>
<dbReference type="SMART" id="SM00304">
    <property type="entry name" value="HAMP"/>
    <property type="match status" value="1"/>
</dbReference>
<dbReference type="SUPFAM" id="SSF47384">
    <property type="entry name" value="Homodimeric domain of signal transducing histidine kinase"/>
    <property type="match status" value="1"/>
</dbReference>
<dbReference type="GO" id="GO:0005524">
    <property type="term" value="F:ATP binding"/>
    <property type="evidence" value="ECO:0007669"/>
    <property type="project" value="UniProtKB-KW"/>
</dbReference>
<dbReference type="Gene3D" id="3.30.565.10">
    <property type="entry name" value="Histidine kinase-like ATPase, C-terminal domain"/>
    <property type="match status" value="1"/>
</dbReference>
<dbReference type="InterPro" id="IPR004358">
    <property type="entry name" value="Sig_transdc_His_kin-like_C"/>
</dbReference>
<dbReference type="Pfam" id="PF02518">
    <property type="entry name" value="HATPase_c"/>
    <property type="match status" value="1"/>
</dbReference>
<keyword evidence="9" id="KW-0547">Nucleotide-binding</keyword>
<dbReference type="KEGG" id="azo:azo0053"/>
<gene>
    <name evidence="18" type="primary">rstB</name>
    <name evidence="18" type="ordered locus">azo0053</name>
</gene>
<keyword evidence="19" id="KW-1185">Reference proteome</keyword>
<name>A1K1G6_AZOSB</name>
<protein>
    <recommendedName>
        <fullName evidence="3">histidine kinase</fullName>
        <ecNumber evidence="3">2.7.13.3</ecNumber>
    </recommendedName>
</protein>
<keyword evidence="14 15" id="KW-0472">Membrane</keyword>
<evidence type="ECO:0000256" key="14">
    <source>
        <dbReference type="ARBA" id="ARBA00023136"/>
    </source>
</evidence>
<evidence type="ECO:0000256" key="15">
    <source>
        <dbReference type="SAM" id="Phobius"/>
    </source>
</evidence>
<dbReference type="HOGENOM" id="CLU_000445_89_27_4"/>
<evidence type="ECO:0000256" key="4">
    <source>
        <dbReference type="ARBA" id="ARBA00022475"/>
    </source>
</evidence>
<dbReference type="InterPro" id="IPR050980">
    <property type="entry name" value="2C_sensor_his_kinase"/>
</dbReference>
<keyword evidence="11" id="KW-0067">ATP-binding</keyword>
<evidence type="ECO:0000313" key="18">
    <source>
        <dbReference type="EMBL" id="CAL92671.1"/>
    </source>
</evidence>
<reference evidence="18 19" key="1">
    <citation type="journal article" date="2006" name="Nat. Biotechnol.">
        <title>Complete genome of the mutualistic, N2-fixing grass endophyte Azoarcus sp. strain BH72.</title>
        <authorList>
            <person name="Krause A."/>
            <person name="Ramakumar A."/>
            <person name="Bartels D."/>
            <person name="Battistoni F."/>
            <person name="Bekel T."/>
            <person name="Boch J."/>
            <person name="Boehm M."/>
            <person name="Friedrich F."/>
            <person name="Hurek T."/>
            <person name="Krause L."/>
            <person name="Linke B."/>
            <person name="McHardy A.C."/>
            <person name="Sarkar A."/>
            <person name="Schneiker S."/>
            <person name="Syed A.A."/>
            <person name="Thauer R."/>
            <person name="Vorhoelter F.-J."/>
            <person name="Weidner S."/>
            <person name="Puehler A."/>
            <person name="Reinhold-Hurek B."/>
            <person name="Kaiser O."/>
            <person name="Goesmann A."/>
        </authorList>
    </citation>
    <scope>NUCLEOTIDE SEQUENCE [LARGE SCALE GENOMIC DNA]</scope>
    <source>
        <strain evidence="18 19">BH72</strain>
    </source>
</reference>
<evidence type="ECO:0000256" key="13">
    <source>
        <dbReference type="ARBA" id="ARBA00023012"/>
    </source>
</evidence>
<keyword evidence="6" id="KW-0597">Phosphoprotein</keyword>
<dbReference type="RefSeq" id="WP_011763790.1">
    <property type="nucleotide sequence ID" value="NC_008702.1"/>
</dbReference>
<sequence>MKSLAGRVFLILVVATVLIQVLSFGGALAVSARDSRHQMFEFMGADIAFLHRLLGRMPPAERETWIPALDRGFYQPALEPAGRTHPPADTPHLRESMVPMRRLLGPAIDVRAVMLAPPVPGEDGIPALAVALDEAHTLLVRFPTRKAPLAPPPLGVIAAYVAAVSLAVMLAAWGAVRLATRPLRRLADAARALGHNLDAPALPERGASELVEASRAFNAMQAALQKNLAERTQILAAISHDLKTPLTRLRLRVGALPADEQARARIEADIDAMSHLVEEGLDYARSARPSEASTRVDLQALVESLAEQAADLGQAVRIEGRLAAPVRCAPRALQRALQNLLDNALKYGGGATTLRLAHEGDGVEIRIEDDGPGLPPALLEQVFEPFFRAEDSRSRQTGGAGLGLAIARNLLRAQGGDIRLENRGGGGLAAIVSLPQG</sequence>
<keyword evidence="8 15" id="KW-0812">Transmembrane</keyword>
<evidence type="ECO:0000256" key="9">
    <source>
        <dbReference type="ARBA" id="ARBA00022741"/>
    </source>
</evidence>
<keyword evidence="5" id="KW-0997">Cell inner membrane</keyword>
<dbReference type="CDD" id="cd00082">
    <property type="entry name" value="HisKA"/>
    <property type="match status" value="1"/>
</dbReference>
<dbReference type="Gene3D" id="1.10.287.130">
    <property type="match status" value="1"/>
</dbReference>
<evidence type="ECO:0000256" key="8">
    <source>
        <dbReference type="ARBA" id="ARBA00022692"/>
    </source>
</evidence>
<dbReference type="CDD" id="cd06225">
    <property type="entry name" value="HAMP"/>
    <property type="match status" value="1"/>
</dbReference>
<dbReference type="EMBL" id="AM406670">
    <property type="protein sequence ID" value="CAL92671.1"/>
    <property type="molecule type" value="Genomic_DNA"/>
</dbReference>
<keyword evidence="13" id="KW-0902">Two-component regulatory system</keyword>
<keyword evidence="10 18" id="KW-0418">Kinase</keyword>
<dbReference type="PROSITE" id="PS50885">
    <property type="entry name" value="HAMP"/>
    <property type="match status" value="1"/>
</dbReference>
<dbReference type="STRING" id="62928.azo0053"/>
<dbReference type="GO" id="GO:0000155">
    <property type="term" value="F:phosphorelay sensor kinase activity"/>
    <property type="evidence" value="ECO:0007669"/>
    <property type="project" value="InterPro"/>
</dbReference>
<dbReference type="GO" id="GO:0005886">
    <property type="term" value="C:plasma membrane"/>
    <property type="evidence" value="ECO:0007669"/>
    <property type="project" value="UniProtKB-SubCell"/>
</dbReference>
<dbReference type="SMART" id="SM00388">
    <property type="entry name" value="HisKA"/>
    <property type="match status" value="1"/>
</dbReference>
<accession>A1K1G6</accession>
<evidence type="ECO:0000256" key="10">
    <source>
        <dbReference type="ARBA" id="ARBA00022777"/>
    </source>
</evidence>
<evidence type="ECO:0000256" key="7">
    <source>
        <dbReference type="ARBA" id="ARBA00022679"/>
    </source>
</evidence>
<dbReference type="InterPro" id="IPR003660">
    <property type="entry name" value="HAMP_dom"/>
</dbReference>
<dbReference type="PRINTS" id="PR00344">
    <property type="entry name" value="BCTRLSENSOR"/>
</dbReference>
<dbReference type="EC" id="2.7.13.3" evidence="3"/>
<organism evidence="18 19">
    <name type="scientific">Azoarcus sp. (strain BH72)</name>
    <dbReference type="NCBI Taxonomy" id="418699"/>
    <lineage>
        <taxon>Bacteria</taxon>
        <taxon>Pseudomonadati</taxon>
        <taxon>Pseudomonadota</taxon>
        <taxon>Betaproteobacteria</taxon>
        <taxon>Rhodocyclales</taxon>
        <taxon>Zoogloeaceae</taxon>
        <taxon>Azoarcus</taxon>
    </lineage>
</organism>
<dbReference type="PANTHER" id="PTHR44936">
    <property type="entry name" value="SENSOR PROTEIN CREC"/>
    <property type="match status" value="1"/>
</dbReference>
<keyword evidence="7 18" id="KW-0808">Transferase</keyword>
<feature type="domain" description="Histidine kinase" evidence="16">
    <location>
        <begin position="237"/>
        <end position="437"/>
    </location>
</feature>
<dbReference type="InterPro" id="IPR036097">
    <property type="entry name" value="HisK_dim/P_sf"/>
</dbReference>
<keyword evidence="12 15" id="KW-1133">Transmembrane helix</keyword>
<evidence type="ECO:0000256" key="5">
    <source>
        <dbReference type="ARBA" id="ARBA00022519"/>
    </source>
</evidence>
<dbReference type="Pfam" id="PF00512">
    <property type="entry name" value="HisKA"/>
    <property type="match status" value="1"/>
</dbReference>
<dbReference type="Pfam" id="PF00672">
    <property type="entry name" value="HAMP"/>
    <property type="match status" value="1"/>
</dbReference>
<dbReference type="SUPFAM" id="SSF55874">
    <property type="entry name" value="ATPase domain of HSP90 chaperone/DNA topoisomerase II/histidine kinase"/>
    <property type="match status" value="1"/>
</dbReference>
<keyword evidence="4" id="KW-1003">Cell membrane</keyword>
<proteinExistence type="predicted"/>
<evidence type="ECO:0000313" key="19">
    <source>
        <dbReference type="Proteomes" id="UP000002588"/>
    </source>
</evidence>
<dbReference type="PROSITE" id="PS50109">
    <property type="entry name" value="HIS_KIN"/>
    <property type="match status" value="1"/>
</dbReference>
<comment type="catalytic activity">
    <reaction evidence="1">
        <text>ATP + protein L-histidine = ADP + protein N-phospho-L-histidine.</text>
        <dbReference type="EC" id="2.7.13.3"/>
    </reaction>
</comment>
<feature type="transmembrane region" description="Helical" evidence="15">
    <location>
        <begin position="154"/>
        <end position="176"/>
    </location>
</feature>
<dbReference type="InterPro" id="IPR003661">
    <property type="entry name" value="HisK_dim/P_dom"/>
</dbReference>
<evidence type="ECO:0000256" key="6">
    <source>
        <dbReference type="ARBA" id="ARBA00022553"/>
    </source>
</evidence>
<evidence type="ECO:0000256" key="2">
    <source>
        <dbReference type="ARBA" id="ARBA00004429"/>
    </source>
</evidence>
<evidence type="ECO:0000259" key="16">
    <source>
        <dbReference type="PROSITE" id="PS50109"/>
    </source>
</evidence>
<evidence type="ECO:0000256" key="1">
    <source>
        <dbReference type="ARBA" id="ARBA00000085"/>
    </source>
</evidence>